<dbReference type="AlphaFoldDB" id="A0A820NLT1"/>
<protein>
    <submittedName>
        <fullName evidence="1">Uncharacterized protein</fullName>
    </submittedName>
</protein>
<proteinExistence type="predicted"/>
<dbReference type="InterPro" id="IPR035309">
    <property type="entry name" value="PSME4"/>
</dbReference>
<evidence type="ECO:0000313" key="1">
    <source>
        <dbReference type="EMBL" id="CAF4390997.1"/>
    </source>
</evidence>
<evidence type="ECO:0000313" key="2">
    <source>
        <dbReference type="Proteomes" id="UP000663844"/>
    </source>
</evidence>
<dbReference type="PANTHER" id="PTHR32170:SF3">
    <property type="entry name" value="PROTEASOME ACTIVATOR COMPLEX SUBUNIT 4"/>
    <property type="match status" value="1"/>
</dbReference>
<dbReference type="GO" id="GO:0005829">
    <property type="term" value="C:cytosol"/>
    <property type="evidence" value="ECO:0007669"/>
    <property type="project" value="TreeGrafter"/>
</dbReference>
<accession>A0A820NLT1</accession>
<comment type="caution">
    <text evidence="1">The sequence shown here is derived from an EMBL/GenBank/DDBJ whole genome shotgun (WGS) entry which is preliminary data.</text>
</comment>
<reference evidence="1" key="1">
    <citation type="submission" date="2021-02" db="EMBL/GenBank/DDBJ databases">
        <authorList>
            <person name="Nowell W R."/>
        </authorList>
    </citation>
    <scope>NUCLEOTIDE SEQUENCE</scope>
</reference>
<dbReference type="GO" id="GO:0070628">
    <property type="term" value="F:proteasome binding"/>
    <property type="evidence" value="ECO:0007669"/>
    <property type="project" value="InterPro"/>
</dbReference>
<name>A0A820NLT1_9BILA</name>
<dbReference type="PANTHER" id="PTHR32170">
    <property type="entry name" value="PROTEASOME ACTIVATOR COMPLEX SUBUNIT 4"/>
    <property type="match status" value="1"/>
</dbReference>
<dbReference type="GO" id="GO:0016504">
    <property type="term" value="F:peptidase activator activity"/>
    <property type="evidence" value="ECO:0007669"/>
    <property type="project" value="InterPro"/>
</dbReference>
<dbReference type="EMBL" id="CAJOAZ010025184">
    <property type="protein sequence ID" value="CAF4390997.1"/>
    <property type="molecule type" value="Genomic_DNA"/>
</dbReference>
<feature type="non-terminal residue" evidence="1">
    <location>
        <position position="1"/>
    </location>
</feature>
<sequence length="141" mass="16779">MLNNILPLIIRRNHTNRLSILNLIERIRQKIEAEFTTQILIPSIDQQAECAAIELWHSLEINEIELSKQICKQRREINLVSYYHLIDTLHLLLRDKTLSWRQEKIAMSFLCLLLRKEVKLSPAYIDICIHFLIHDNAELRQ</sequence>
<organism evidence="1 2">
    <name type="scientific">Adineta steineri</name>
    <dbReference type="NCBI Taxonomy" id="433720"/>
    <lineage>
        <taxon>Eukaryota</taxon>
        <taxon>Metazoa</taxon>
        <taxon>Spiralia</taxon>
        <taxon>Gnathifera</taxon>
        <taxon>Rotifera</taxon>
        <taxon>Eurotatoria</taxon>
        <taxon>Bdelloidea</taxon>
        <taxon>Adinetida</taxon>
        <taxon>Adinetidae</taxon>
        <taxon>Adineta</taxon>
    </lineage>
</organism>
<dbReference type="GO" id="GO:0005634">
    <property type="term" value="C:nucleus"/>
    <property type="evidence" value="ECO:0007669"/>
    <property type="project" value="TreeGrafter"/>
</dbReference>
<gene>
    <name evidence="1" type="ORF">OXD698_LOCUS50903</name>
</gene>
<dbReference type="GO" id="GO:0010499">
    <property type="term" value="P:proteasomal ubiquitin-independent protein catabolic process"/>
    <property type="evidence" value="ECO:0007669"/>
    <property type="project" value="TreeGrafter"/>
</dbReference>
<dbReference type="Proteomes" id="UP000663844">
    <property type="component" value="Unassembled WGS sequence"/>
</dbReference>